<protein>
    <submittedName>
        <fullName evidence="1">Uncharacterized protein</fullName>
    </submittedName>
</protein>
<proteinExistence type="predicted"/>
<organism evidence="1 2">
    <name type="scientific">Diabrotica virgifera virgifera</name>
    <name type="common">western corn rootworm</name>
    <dbReference type="NCBI Taxonomy" id="50390"/>
    <lineage>
        <taxon>Eukaryota</taxon>
        <taxon>Metazoa</taxon>
        <taxon>Ecdysozoa</taxon>
        <taxon>Arthropoda</taxon>
        <taxon>Hexapoda</taxon>
        <taxon>Insecta</taxon>
        <taxon>Pterygota</taxon>
        <taxon>Neoptera</taxon>
        <taxon>Endopterygota</taxon>
        <taxon>Coleoptera</taxon>
        <taxon>Polyphaga</taxon>
        <taxon>Cucujiformia</taxon>
        <taxon>Chrysomeloidea</taxon>
        <taxon>Chrysomelidae</taxon>
        <taxon>Galerucinae</taxon>
        <taxon>Diabroticina</taxon>
        <taxon>Diabroticites</taxon>
        <taxon>Diabrotica</taxon>
    </lineage>
</organism>
<sequence>MPKSQNELKLERLCSKRETIFRRAQLCYDAGSALEKDPENASKMRNFAVRYSTFEKTLSEYEEIVQDIVILKQEMEPDAGVAYHTHLDAFYDLYSNIEYLASLLINKPAVLSNNPNSTNNSTIKMPKFELVKFDGEDISLWPVFYENFKQFVHNKIEYPKSDKLQYLLSCISGKALKSCSSIEPIPNNYDIIWNMLVERYNDKKYLFNLYMDRIVNFRGLQSNNPSYLEIFLEKFDTNVSALKRLNLDNLDDHILTYLAMLKLPQDTIDSFDLIRNNNDLPAYDDLLKFLRQRVVNLLLKMIDQGIPKIIFRFKNRTNRFICKNRIRIPP</sequence>
<evidence type="ECO:0000313" key="2">
    <source>
        <dbReference type="Proteomes" id="UP001652700"/>
    </source>
</evidence>
<keyword evidence="2" id="KW-1185">Reference proteome</keyword>
<accession>A0ABM5KFM9</accession>
<dbReference type="RefSeq" id="XP_050508995.1">
    <property type="nucleotide sequence ID" value="XM_050653038.1"/>
</dbReference>
<dbReference type="Pfam" id="PF03564">
    <property type="entry name" value="DUF1759"/>
    <property type="match status" value="1"/>
</dbReference>
<dbReference type="GeneID" id="126886184"/>
<dbReference type="InterPro" id="IPR005312">
    <property type="entry name" value="DUF1759"/>
</dbReference>
<evidence type="ECO:0000313" key="1">
    <source>
        <dbReference type="EnsemblMetazoa" id="XP_050508995.1"/>
    </source>
</evidence>
<dbReference type="EnsemblMetazoa" id="XM_050653038.1">
    <property type="protein sequence ID" value="XP_050508995.1"/>
    <property type="gene ID" value="LOC126886184"/>
</dbReference>
<name>A0ABM5KFM9_DIAVI</name>
<reference evidence="1" key="1">
    <citation type="submission" date="2025-05" db="UniProtKB">
        <authorList>
            <consortium name="EnsemblMetazoa"/>
        </authorList>
    </citation>
    <scope>IDENTIFICATION</scope>
</reference>
<dbReference type="Proteomes" id="UP001652700">
    <property type="component" value="Unplaced"/>
</dbReference>